<keyword evidence="3" id="KW-0175">Coiled coil</keyword>
<accession>A0A0R3WIT6</accession>
<feature type="region of interest" description="Disordered" evidence="4">
    <location>
        <begin position="699"/>
        <end position="743"/>
    </location>
</feature>
<dbReference type="GO" id="GO:0030686">
    <property type="term" value="C:90S preribosome"/>
    <property type="evidence" value="ECO:0007669"/>
    <property type="project" value="TreeGrafter"/>
</dbReference>
<dbReference type="OrthoDB" id="6129702at2759"/>
<feature type="region of interest" description="Disordered" evidence="4">
    <location>
        <begin position="166"/>
        <end position="191"/>
    </location>
</feature>
<dbReference type="WBParaSite" id="TTAC_0000053401-mRNA-1">
    <property type="protein sequence ID" value="TTAC_0000053401-mRNA-1"/>
    <property type="gene ID" value="TTAC_0000053401"/>
</dbReference>
<evidence type="ECO:0000256" key="3">
    <source>
        <dbReference type="SAM" id="Coils"/>
    </source>
</evidence>
<dbReference type="AlphaFoldDB" id="A0A0R3WIT6"/>
<evidence type="ECO:0000313" key="6">
    <source>
        <dbReference type="EMBL" id="VDM16595.1"/>
    </source>
</evidence>
<evidence type="ECO:0000313" key="7">
    <source>
        <dbReference type="Proteomes" id="UP000274429"/>
    </source>
</evidence>
<protein>
    <recommendedName>
        <fullName evidence="2">Protein KRI1 homolog</fullName>
    </recommendedName>
</protein>
<reference evidence="8" key="1">
    <citation type="submission" date="2017-02" db="UniProtKB">
        <authorList>
            <consortium name="WormBaseParasite"/>
        </authorList>
    </citation>
    <scope>IDENTIFICATION</scope>
</reference>
<dbReference type="PANTHER" id="PTHR14490">
    <property type="entry name" value="ZINC FINGER, ZZ TYPE"/>
    <property type="match status" value="1"/>
</dbReference>
<evidence type="ECO:0000256" key="4">
    <source>
        <dbReference type="SAM" id="MobiDB-lite"/>
    </source>
</evidence>
<dbReference type="GO" id="GO:0000447">
    <property type="term" value="P:endonucleolytic cleavage in ITS1 to separate SSU-rRNA from 5.8S rRNA and LSU-rRNA from tricistronic rRNA transcript (SSU-rRNA, 5.8S rRNA, LSU-rRNA)"/>
    <property type="evidence" value="ECO:0007669"/>
    <property type="project" value="TreeGrafter"/>
</dbReference>
<dbReference type="Proteomes" id="UP000274429">
    <property type="component" value="Unassembled WGS sequence"/>
</dbReference>
<feature type="domain" description="Kri1-like C-terminal" evidence="5">
    <location>
        <begin position="545"/>
        <end position="633"/>
    </location>
</feature>
<gene>
    <name evidence="6" type="ORF">TTAC_LOCUS535</name>
</gene>
<feature type="compositionally biased region" description="Polar residues" evidence="4">
    <location>
        <begin position="699"/>
        <end position="708"/>
    </location>
</feature>
<name>A0A0R3WIT6_HYDTA</name>
<dbReference type="PANTHER" id="PTHR14490:SF5">
    <property type="entry name" value="PROTEIN KRI1 HOMOLOG"/>
    <property type="match status" value="1"/>
</dbReference>
<feature type="region of interest" description="Disordered" evidence="4">
    <location>
        <begin position="34"/>
        <end position="71"/>
    </location>
</feature>
<dbReference type="InterPro" id="IPR018034">
    <property type="entry name" value="Kri1"/>
</dbReference>
<proteinExistence type="inferred from homology"/>
<feature type="compositionally biased region" description="Acidic residues" evidence="4">
    <location>
        <begin position="62"/>
        <end position="71"/>
    </location>
</feature>
<dbReference type="GO" id="GO:0005730">
    <property type="term" value="C:nucleolus"/>
    <property type="evidence" value="ECO:0007669"/>
    <property type="project" value="TreeGrafter"/>
</dbReference>
<feature type="compositionally biased region" description="Low complexity" evidence="4">
    <location>
        <begin position="45"/>
        <end position="61"/>
    </location>
</feature>
<feature type="region of interest" description="Disordered" evidence="4">
    <location>
        <begin position="471"/>
        <end position="526"/>
    </location>
</feature>
<reference evidence="6 7" key="2">
    <citation type="submission" date="2018-11" db="EMBL/GenBank/DDBJ databases">
        <authorList>
            <consortium name="Pathogen Informatics"/>
        </authorList>
    </citation>
    <scope>NUCLEOTIDE SEQUENCE [LARGE SCALE GENOMIC DNA]</scope>
</reference>
<comment type="similarity">
    <text evidence="1">Belongs to the KRI1 family.</text>
</comment>
<feature type="coiled-coil region" evidence="3">
    <location>
        <begin position="319"/>
        <end position="353"/>
    </location>
</feature>
<evidence type="ECO:0000256" key="2">
    <source>
        <dbReference type="ARBA" id="ARBA00017294"/>
    </source>
</evidence>
<dbReference type="Pfam" id="PF05178">
    <property type="entry name" value="Kri1"/>
    <property type="match status" value="1"/>
</dbReference>
<evidence type="ECO:0000256" key="1">
    <source>
        <dbReference type="ARBA" id="ARBA00007473"/>
    </source>
</evidence>
<feature type="region of interest" description="Disordered" evidence="4">
    <location>
        <begin position="641"/>
        <end position="667"/>
    </location>
</feature>
<feature type="compositionally biased region" description="Basic and acidic residues" evidence="4">
    <location>
        <begin position="643"/>
        <end position="665"/>
    </location>
</feature>
<dbReference type="EMBL" id="UYWX01000050">
    <property type="protein sequence ID" value="VDM16595.1"/>
    <property type="molecule type" value="Genomic_DNA"/>
</dbReference>
<dbReference type="InterPro" id="IPR024626">
    <property type="entry name" value="Kri1-like_C"/>
</dbReference>
<keyword evidence="7" id="KW-1185">Reference proteome</keyword>
<sequence>MEFKINEEFAKHYNEYRQKEELQKLKSRYGDVKLLDAKKKAPNGSTSEETGDDSSSSSSSESDSEWEEQEHEDFLRLYDALCRNDPALNDEEKVWFREKPESSDSHTKKENQPLLLKDHTRILLLSGEKESNDVIDNAASKKSCAKDVQAQKEDFLAETEKLFGENTEEETIFSKKPLQSQVEKSKKSPVDTSHFTFQVPKEDAEFLRDYLVNRRWKSAEKKAVQKATELSADAMAEVIRAAKPQKVLGSDEPLLTAPEELEADDEFLVKARRFEDAWNNNDEELAKEYPQTSATRYRFEEDDKEFIKTYPRKIEITLRQNATKGMTRAEKRKARAERKAAEKAAKMADVERLKRLKMAEFAEKLEHIRKTCGDGIDVDASLAMVTKECEDAPVNEVTKEIITCLDNDWDPEAHDRLVAKLFGNAYYGAETADDGLDEAPKFESDEEDNQLCLGLDAGDYDGYLPRQHRSDVHTIEVPGGESQKKQKGGGVNDESKTSALARAAKDLEATMAPRRRGKKAQGKSLLRSALDRQKPIFDPKLYPDFEKYFNEFYQLDCEDIINGSGPGDDVHCRFKYRQVKPNDFGLSVKEILDADEKELNRWVSVKTMSAYRTEEEEVRDLRKYHSSRMLRKKSSLIPSLVNKKSDQVEQTDAKETKSTADQEKKLSKKALKRLRKKQRKAELFSTVVAAEATITQGNDESTLNNSTEIVEPKTEKSRPMKKRKLECVAPAGRKEKKPCHQKPFLKKPKLSDERLKAAGIDPKRYKYMPFAGNK</sequence>
<dbReference type="STRING" id="6205.A0A0R3WIT6"/>
<evidence type="ECO:0000259" key="5">
    <source>
        <dbReference type="Pfam" id="PF12936"/>
    </source>
</evidence>
<evidence type="ECO:0000313" key="8">
    <source>
        <dbReference type="WBParaSite" id="TTAC_0000053401-mRNA-1"/>
    </source>
</evidence>
<dbReference type="Pfam" id="PF12936">
    <property type="entry name" value="Kri1_C"/>
    <property type="match status" value="1"/>
</dbReference>
<feature type="compositionally biased region" description="Basic residues" evidence="4">
    <location>
        <begin position="734"/>
        <end position="743"/>
    </location>
</feature>
<organism evidence="8">
    <name type="scientific">Hydatigena taeniaeformis</name>
    <name type="common">Feline tapeworm</name>
    <name type="synonym">Taenia taeniaeformis</name>
    <dbReference type="NCBI Taxonomy" id="6205"/>
    <lineage>
        <taxon>Eukaryota</taxon>
        <taxon>Metazoa</taxon>
        <taxon>Spiralia</taxon>
        <taxon>Lophotrochozoa</taxon>
        <taxon>Platyhelminthes</taxon>
        <taxon>Cestoda</taxon>
        <taxon>Eucestoda</taxon>
        <taxon>Cyclophyllidea</taxon>
        <taxon>Taeniidae</taxon>
        <taxon>Hydatigera</taxon>
    </lineage>
</organism>
<feature type="region of interest" description="Disordered" evidence="4">
    <location>
        <begin position="93"/>
        <end position="113"/>
    </location>
</feature>